<protein>
    <recommendedName>
        <fullName evidence="7">Ferrochelatase</fullName>
        <ecNumber evidence="7">4.98.1.1</ecNumber>
    </recommendedName>
</protein>
<evidence type="ECO:0000256" key="2">
    <source>
        <dbReference type="ARBA" id="ARBA00007718"/>
    </source>
</evidence>
<dbReference type="InterPro" id="IPR001015">
    <property type="entry name" value="Ferrochelatase"/>
</dbReference>
<dbReference type="GO" id="GO:0006783">
    <property type="term" value="P:heme biosynthetic process"/>
    <property type="evidence" value="ECO:0007669"/>
    <property type="project" value="UniProtKB-UniRule"/>
</dbReference>
<dbReference type="EMBL" id="CP034459">
    <property type="protein sequence ID" value="QBM89032.1"/>
    <property type="molecule type" value="Genomic_DNA"/>
</dbReference>
<comment type="pathway">
    <text evidence="1 7">Porphyrin-containing compound metabolism; protoheme biosynthesis; protoheme from protoporphyrin-IX: step 1/1.</text>
</comment>
<keyword evidence="7" id="KW-0496">Mitochondrion</keyword>
<dbReference type="CDD" id="cd00419">
    <property type="entry name" value="Ferrochelatase_C"/>
    <property type="match status" value="1"/>
</dbReference>
<name>A0A4P6XNH3_9ASCO</name>
<keyword evidence="7" id="KW-0472">Membrane</keyword>
<dbReference type="SUPFAM" id="SSF53800">
    <property type="entry name" value="Chelatase"/>
    <property type="match status" value="1"/>
</dbReference>
<dbReference type="InterPro" id="IPR033659">
    <property type="entry name" value="Ferrochelatase_N"/>
</dbReference>
<keyword evidence="3 7" id="KW-0408">Iron</keyword>
<comment type="similarity">
    <text evidence="2 7">Belongs to the ferrochelatase family.</text>
</comment>
<dbReference type="FunFam" id="3.40.50.1400:FF:000001">
    <property type="entry name" value="Ferrochelatase"/>
    <property type="match status" value="1"/>
</dbReference>
<dbReference type="InterPro" id="IPR033644">
    <property type="entry name" value="Ferrochelatase_C"/>
</dbReference>
<reference evidence="9" key="1">
    <citation type="submission" date="2019-03" db="EMBL/GenBank/DDBJ databases">
        <title>Snf2 controls pulcherriminic acid biosynthesis and connects pigmentation and antifungal activity of the yeast Metschnikowia pulcherrima.</title>
        <authorList>
            <person name="Gore-Lloyd D."/>
            <person name="Sumann I."/>
            <person name="Brachmann A.O."/>
            <person name="Schneeberger K."/>
            <person name="Ortiz-Merino R.A."/>
            <person name="Moreno-Beltran M."/>
            <person name="Schlaefli M."/>
            <person name="Kirner P."/>
            <person name="Santos Kron A."/>
            <person name="Wolfe K.H."/>
            <person name="Piel J."/>
            <person name="Ahrens C.H."/>
            <person name="Henk D."/>
            <person name="Freimoser F.M."/>
        </authorList>
    </citation>
    <scope>NUCLEOTIDE SEQUENCE [LARGE SCALE GENOMIC DNA]</scope>
    <source>
        <strain evidence="9">APC 1.2</strain>
    </source>
</reference>
<dbReference type="Proteomes" id="UP000292447">
    <property type="component" value="Chromosome IV"/>
</dbReference>
<keyword evidence="9" id="KW-1185">Reference proteome</keyword>
<sequence>MSQLASRILYMLLVSPRITKSLFHRFFTQLDKRRKFSSNMIRAASSLSNGALRANGVLLRAYSTGKAPTGVVFMNMGGPAKSSETYDFLNRLFSDKDLIPLGPFQTFTAKFIARQRTGSVAEKYDEIGGGSPIRYWSEYQSERVCKRLDEISPDTAPHKPYVAFRYAKPLTEDMLEQMKKDGVTRAVAFSQYPQWSASTSASSMHELYRQTQIVDPERSILWSMIDRWPKDKCLVNPFAKLIQEKLDEFPAEDRDKVVILFSAHSLPMQIVNRGDSYPAEVAASVYAVMEKLNFSNPYRLVWQSKVGPKPWLGAQTDKVVQKLELSENIKGLVLVPIAFTSDHIETLHELDIELQEEVKHPEMIKRASSLNDNEEFISGLADLVKNHLESGQLYSKQLELDWELSKQFTSRTFSHPKELFGDHSKNAKKD</sequence>
<comment type="function">
    <text evidence="7">Catalyzes the ferrous insertion into protoporphyrin IX.</text>
</comment>
<proteinExistence type="inferred from homology"/>
<keyword evidence="6 7" id="KW-0627">Porphyrin biosynthesis</keyword>
<comment type="catalytic activity">
    <reaction evidence="7">
        <text>heme b + 2 H(+) = protoporphyrin IX + Fe(2+)</text>
        <dbReference type="Rhea" id="RHEA:22584"/>
        <dbReference type="ChEBI" id="CHEBI:15378"/>
        <dbReference type="ChEBI" id="CHEBI:29033"/>
        <dbReference type="ChEBI" id="CHEBI:57306"/>
        <dbReference type="ChEBI" id="CHEBI:60344"/>
        <dbReference type="EC" id="4.98.1.1"/>
    </reaction>
</comment>
<dbReference type="AlphaFoldDB" id="A0A4P6XNH3"/>
<dbReference type="UniPathway" id="UPA00252">
    <property type="reaction ID" value="UER00325"/>
</dbReference>
<accession>A0A4P6XNH3</accession>
<evidence type="ECO:0000256" key="5">
    <source>
        <dbReference type="ARBA" id="ARBA00023239"/>
    </source>
</evidence>
<gene>
    <name evidence="8" type="primary">MPUL0D00920</name>
    <name evidence="8" type="ORF">METSCH_D00920</name>
</gene>
<evidence type="ECO:0000256" key="4">
    <source>
        <dbReference type="ARBA" id="ARBA00023133"/>
    </source>
</evidence>
<evidence type="ECO:0000313" key="8">
    <source>
        <dbReference type="EMBL" id="QBM89032.1"/>
    </source>
</evidence>
<dbReference type="EC" id="4.98.1.1" evidence="7"/>
<evidence type="ECO:0000256" key="1">
    <source>
        <dbReference type="ARBA" id="ARBA00004943"/>
    </source>
</evidence>
<dbReference type="InterPro" id="IPR019772">
    <property type="entry name" value="Ferrochelatase_AS"/>
</dbReference>
<comment type="subcellular location">
    <subcellularLocation>
        <location evidence="7">Mitochondrion inner membrane</location>
    </subcellularLocation>
</comment>
<evidence type="ECO:0000256" key="3">
    <source>
        <dbReference type="ARBA" id="ARBA00023004"/>
    </source>
</evidence>
<dbReference type="STRING" id="2163413.A0A4P6XNH3"/>
<dbReference type="PANTHER" id="PTHR11108">
    <property type="entry name" value="FERROCHELATASE"/>
    <property type="match status" value="1"/>
</dbReference>
<keyword evidence="7" id="KW-0999">Mitochondrion inner membrane</keyword>
<dbReference type="PROSITE" id="PS00534">
    <property type="entry name" value="FERROCHELATASE"/>
    <property type="match status" value="1"/>
</dbReference>
<dbReference type="CDD" id="cd03411">
    <property type="entry name" value="Ferrochelatase_N"/>
    <property type="match status" value="1"/>
</dbReference>
<dbReference type="HAMAP" id="MF_00323">
    <property type="entry name" value="Ferrochelatase"/>
    <property type="match status" value="1"/>
</dbReference>
<keyword evidence="4 7" id="KW-0350">Heme biosynthesis</keyword>
<dbReference type="Gene3D" id="3.40.50.1400">
    <property type="match status" value="2"/>
</dbReference>
<keyword evidence="5 7" id="KW-0456">Lyase</keyword>
<evidence type="ECO:0000313" key="9">
    <source>
        <dbReference type="Proteomes" id="UP000292447"/>
    </source>
</evidence>
<dbReference type="NCBIfam" id="TIGR00109">
    <property type="entry name" value="hemH"/>
    <property type="match status" value="1"/>
</dbReference>
<evidence type="ECO:0000256" key="6">
    <source>
        <dbReference type="ARBA" id="ARBA00023244"/>
    </source>
</evidence>
<dbReference type="Pfam" id="PF00762">
    <property type="entry name" value="Ferrochelatase"/>
    <property type="match status" value="1"/>
</dbReference>
<dbReference type="GO" id="GO:0004325">
    <property type="term" value="F:ferrochelatase activity"/>
    <property type="evidence" value="ECO:0007669"/>
    <property type="project" value="UniProtKB-UniRule"/>
</dbReference>
<evidence type="ECO:0000256" key="7">
    <source>
        <dbReference type="RuleBase" id="RU000607"/>
    </source>
</evidence>
<dbReference type="GO" id="GO:0005743">
    <property type="term" value="C:mitochondrial inner membrane"/>
    <property type="evidence" value="ECO:0007669"/>
    <property type="project" value="UniProtKB-SubCell"/>
</dbReference>
<dbReference type="PANTHER" id="PTHR11108:SF1">
    <property type="entry name" value="FERROCHELATASE, MITOCHONDRIAL"/>
    <property type="match status" value="1"/>
</dbReference>
<organism evidence="8 9">
    <name type="scientific">Metschnikowia aff. pulcherrima</name>
    <dbReference type="NCBI Taxonomy" id="2163413"/>
    <lineage>
        <taxon>Eukaryota</taxon>
        <taxon>Fungi</taxon>
        <taxon>Dikarya</taxon>
        <taxon>Ascomycota</taxon>
        <taxon>Saccharomycotina</taxon>
        <taxon>Pichiomycetes</taxon>
        <taxon>Metschnikowiaceae</taxon>
        <taxon>Metschnikowia</taxon>
    </lineage>
</organism>